<reference evidence="1 2" key="1">
    <citation type="submission" date="2024-02" db="EMBL/GenBank/DDBJ databases">
        <title>de novo genome assembly of Solanum bulbocastanum strain 11H21.</title>
        <authorList>
            <person name="Hosaka A.J."/>
        </authorList>
    </citation>
    <scope>NUCLEOTIDE SEQUENCE [LARGE SCALE GENOMIC DNA]</scope>
    <source>
        <tissue evidence="1">Young leaves</tissue>
    </source>
</reference>
<comment type="caution">
    <text evidence="1">The sequence shown here is derived from an EMBL/GenBank/DDBJ whole genome shotgun (WGS) entry which is preliminary data.</text>
</comment>
<dbReference type="Proteomes" id="UP001371456">
    <property type="component" value="Unassembled WGS sequence"/>
</dbReference>
<gene>
    <name evidence="1" type="ORF">RDI58_013468</name>
</gene>
<evidence type="ECO:0008006" key="3">
    <source>
        <dbReference type="Google" id="ProtNLM"/>
    </source>
</evidence>
<name>A0AAN8TRS1_SOLBU</name>
<proteinExistence type="predicted"/>
<accession>A0AAN8TRS1</accession>
<organism evidence="1 2">
    <name type="scientific">Solanum bulbocastanum</name>
    <name type="common">Wild potato</name>
    <dbReference type="NCBI Taxonomy" id="147425"/>
    <lineage>
        <taxon>Eukaryota</taxon>
        <taxon>Viridiplantae</taxon>
        <taxon>Streptophyta</taxon>
        <taxon>Embryophyta</taxon>
        <taxon>Tracheophyta</taxon>
        <taxon>Spermatophyta</taxon>
        <taxon>Magnoliopsida</taxon>
        <taxon>eudicotyledons</taxon>
        <taxon>Gunneridae</taxon>
        <taxon>Pentapetalae</taxon>
        <taxon>asterids</taxon>
        <taxon>lamiids</taxon>
        <taxon>Solanales</taxon>
        <taxon>Solanaceae</taxon>
        <taxon>Solanoideae</taxon>
        <taxon>Solaneae</taxon>
        <taxon>Solanum</taxon>
    </lineage>
</organism>
<dbReference type="SUPFAM" id="SSF56219">
    <property type="entry name" value="DNase I-like"/>
    <property type="match status" value="1"/>
</dbReference>
<evidence type="ECO:0000313" key="1">
    <source>
        <dbReference type="EMBL" id="KAK6789668.1"/>
    </source>
</evidence>
<dbReference type="Gene3D" id="3.60.10.10">
    <property type="entry name" value="Endonuclease/exonuclease/phosphatase"/>
    <property type="match status" value="1"/>
</dbReference>
<dbReference type="AlphaFoldDB" id="A0AAN8TRS1"/>
<evidence type="ECO:0000313" key="2">
    <source>
        <dbReference type="Proteomes" id="UP001371456"/>
    </source>
</evidence>
<keyword evidence="2" id="KW-1185">Reference proteome</keyword>
<dbReference type="EMBL" id="JBANQN010000005">
    <property type="protein sequence ID" value="KAK6789668.1"/>
    <property type="molecule type" value="Genomic_DNA"/>
</dbReference>
<dbReference type="InterPro" id="IPR036691">
    <property type="entry name" value="Endo/exonu/phosph_ase_sf"/>
</dbReference>
<sequence>MNKRYKQKELKPYLHNNKINIPGLTETRVKEPNMKATIKGITPSWGIVHNYNKTSNGRIWVIWDESWYETILFSSTAQLLHFQMQERNKGQQIMLTVVYVYNTIKQRKSLWLELNSLAQGISQQGLIAGDFNALLSP</sequence>
<protein>
    <recommendedName>
        <fullName evidence="3">Endonuclease/exonuclease/phosphatase domain-containing protein</fullName>
    </recommendedName>
</protein>